<dbReference type="InterPro" id="IPR003477">
    <property type="entry name" value="PemK-like"/>
</dbReference>
<proteinExistence type="predicted"/>
<dbReference type="InterPro" id="IPR011067">
    <property type="entry name" value="Plasmid_toxin/cell-grow_inhib"/>
</dbReference>
<dbReference type="EMBL" id="CACVAZ010000200">
    <property type="protein sequence ID" value="CAA6825865.1"/>
    <property type="molecule type" value="Genomic_DNA"/>
</dbReference>
<name>A0A6S6U2F4_9BACT</name>
<dbReference type="GO" id="GO:0003677">
    <property type="term" value="F:DNA binding"/>
    <property type="evidence" value="ECO:0007669"/>
    <property type="project" value="InterPro"/>
</dbReference>
<dbReference type="Gene3D" id="2.30.30.110">
    <property type="match status" value="1"/>
</dbReference>
<reference evidence="1" key="1">
    <citation type="submission" date="2020-01" db="EMBL/GenBank/DDBJ databases">
        <authorList>
            <person name="Meier V. D."/>
            <person name="Meier V D."/>
        </authorList>
    </citation>
    <scope>NUCLEOTIDE SEQUENCE</scope>
    <source>
        <strain evidence="1">HLG_WM_MAG_02</strain>
    </source>
</reference>
<dbReference type="SUPFAM" id="SSF50118">
    <property type="entry name" value="Cell growth inhibitor/plasmid maintenance toxic component"/>
    <property type="match status" value="1"/>
</dbReference>
<dbReference type="AlphaFoldDB" id="A0A6S6U2F4"/>
<dbReference type="Pfam" id="PF02452">
    <property type="entry name" value="PemK_toxin"/>
    <property type="match status" value="1"/>
</dbReference>
<sequence length="108" mass="12465">MTYKKGDIVLIHFPFTDLSKSKKRPVLIIKDENSLHDIVCFQITSKSTQNTLYKIDSTNLKEGELKLISFVKYDKCFTLSSEIIDKKLASIDSKYMDELKVLFCSSIF</sequence>
<organism evidence="1">
    <name type="scientific">uncultured Sulfurovum sp</name>
    <dbReference type="NCBI Taxonomy" id="269237"/>
    <lineage>
        <taxon>Bacteria</taxon>
        <taxon>Pseudomonadati</taxon>
        <taxon>Campylobacterota</taxon>
        <taxon>Epsilonproteobacteria</taxon>
        <taxon>Campylobacterales</taxon>
        <taxon>Sulfurovaceae</taxon>
        <taxon>Sulfurovum</taxon>
        <taxon>environmental samples</taxon>
    </lineage>
</organism>
<evidence type="ECO:0000313" key="1">
    <source>
        <dbReference type="EMBL" id="CAA6825865.1"/>
    </source>
</evidence>
<protein>
    <submittedName>
        <fullName evidence="1">Uncharacterized protein</fullName>
    </submittedName>
</protein>
<accession>A0A6S6U2F4</accession>
<gene>
    <name evidence="1" type="ORF">HELGO_WM25181</name>
</gene>